<feature type="transmembrane region" description="Helical" evidence="1">
    <location>
        <begin position="12"/>
        <end position="32"/>
    </location>
</feature>
<sequence length="184" mass="21452">MRFTDPSRRRIGLAYAIGVLAGVFGAIVKWGWEVPFPPRNPFVFFPVDAGERVTPPKIFLEQLGLPTDWFYMFSGMEMPLSIFIVHTLFSVVFGVMYCVIAEYWPRIKMWQGAVFGFFVYLFAHVIVMPLLCHVPPLAEIPFDEHLSEIFGHIVWLWGMEIVRRDIRNRVTHEPDPEFPLNSRY</sequence>
<accession>A0A3D8J055</accession>
<evidence type="ECO:0000256" key="1">
    <source>
        <dbReference type="SAM" id="Phobius"/>
    </source>
</evidence>
<dbReference type="EMBL" id="NXLV01000005">
    <property type="protein sequence ID" value="RDU70922.1"/>
    <property type="molecule type" value="Genomic_DNA"/>
</dbReference>
<keyword evidence="3" id="KW-1185">Reference proteome</keyword>
<dbReference type="AlphaFoldDB" id="A0A3D8J055"/>
<dbReference type="RefSeq" id="WP_115569411.1">
    <property type="nucleotide sequence ID" value="NZ_NXLV01000005.1"/>
</dbReference>
<dbReference type="InterPro" id="IPR009898">
    <property type="entry name" value="DUF1440"/>
</dbReference>
<evidence type="ECO:0000313" key="2">
    <source>
        <dbReference type="EMBL" id="RDU70922.1"/>
    </source>
</evidence>
<dbReference type="Proteomes" id="UP000257045">
    <property type="component" value="Unassembled WGS sequence"/>
</dbReference>
<organism evidence="2 3">
    <name type="scientific">Helicobacter brantae</name>
    <dbReference type="NCBI Taxonomy" id="375927"/>
    <lineage>
        <taxon>Bacteria</taxon>
        <taxon>Pseudomonadati</taxon>
        <taxon>Campylobacterota</taxon>
        <taxon>Epsilonproteobacteria</taxon>
        <taxon>Campylobacterales</taxon>
        <taxon>Helicobacteraceae</taxon>
        <taxon>Helicobacter</taxon>
    </lineage>
</organism>
<feature type="transmembrane region" description="Helical" evidence="1">
    <location>
        <begin position="112"/>
        <end position="131"/>
    </location>
</feature>
<proteinExistence type="predicted"/>
<dbReference type="OrthoDB" id="1629003at2"/>
<keyword evidence="1" id="KW-0812">Transmembrane</keyword>
<keyword evidence="1" id="KW-1133">Transmembrane helix</keyword>
<name>A0A3D8J055_9HELI</name>
<comment type="caution">
    <text evidence="2">The sequence shown here is derived from an EMBL/GenBank/DDBJ whole genome shotgun (WGS) entry which is preliminary data.</text>
</comment>
<protein>
    <submittedName>
        <fullName evidence="2">DUF1440 domain-containing protein</fullName>
    </submittedName>
</protein>
<feature type="transmembrane region" description="Helical" evidence="1">
    <location>
        <begin position="80"/>
        <end position="100"/>
    </location>
</feature>
<keyword evidence="1" id="KW-0472">Membrane</keyword>
<evidence type="ECO:0000313" key="3">
    <source>
        <dbReference type="Proteomes" id="UP000257045"/>
    </source>
</evidence>
<reference evidence="2 3" key="1">
    <citation type="submission" date="2018-04" db="EMBL/GenBank/DDBJ databases">
        <title>Novel Campyloabacter and Helicobacter Species and Strains.</title>
        <authorList>
            <person name="Mannion A.J."/>
            <person name="Shen Z."/>
            <person name="Fox J.G."/>
        </authorList>
    </citation>
    <scope>NUCLEOTIDE SEQUENCE [LARGE SCALE GENOMIC DNA]</scope>
    <source>
        <strain evidence="2 3">MIT 04-9366</strain>
    </source>
</reference>
<gene>
    <name evidence="2" type="ORF">CQA58_03860</name>
</gene>
<dbReference type="Pfam" id="PF07274">
    <property type="entry name" value="DUF1440"/>
    <property type="match status" value="1"/>
</dbReference>